<name>A0A848L5Z0_9BACT</name>
<dbReference type="RefSeq" id="WP_169343654.1">
    <property type="nucleotide sequence ID" value="NZ_JABBJJ010000017.1"/>
</dbReference>
<evidence type="ECO:0000313" key="1">
    <source>
        <dbReference type="EMBL" id="NMO14360.1"/>
    </source>
</evidence>
<organism evidence="1 2">
    <name type="scientific">Pyxidicoccus fallax</name>
    <dbReference type="NCBI Taxonomy" id="394095"/>
    <lineage>
        <taxon>Bacteria</taxon>
        <taxon>Pseudomonadati</taxon>
        <taxon>Myxococcota</taxon>
        <taxon>Myxococcia</taxon>
        <taxon>Myxococcales</taxon>
        <taxon>Cystobacterineae</taxon>
        <taxon>Myxococcaceae</taxon>
        <taxon>Pyxidicoccus</taxon>
    </lineage>
</organism>
<gene>
    <name evidence="1" type="ORF">HG543_05745</name>
</gene>
<dbReference type="Proteomes" id="UP000518300">
    <property type="component" value="Unassembled WGS sequence"/>
</dbReference>
<dbReference type="EMBL" id="JABBJJ010000017">
    <property type="protein sequence ID" value="NMO14360.1"/>
    <property type="molecule type" value="Genomic_DNA"/>
</dbReference>
<reference evidence="1 2" key="1">
    <citation type="submission" date="2020-04" db="EMBL/GenBank/DDBJ databases">
        <title>Draft genome of Pyxidicoccus fallax type strain.</title>
        <authorList>
            <person name="Whitworth D.E."/>
        </authorList>
    </citation>
    <scope>NUCLEOTIDE SEQUENCE [LARGE SCALE GENOMIC DNA]</scope>
    <source>
        <strain evidence="1 2">DSM 14698</strain>
    </source>
</reference>
<dbReference type="AlphaFoldDB" id="A0A848L5Z0"/>
<comment type="caution">
    <text evidence="1">The sequence shown here is derived from an EMBL/GenBank/DDBJ whole genome shotgun (WGS) entry which is preliminary data.</text>
</comment>
<sequence length="158" mass="16502">MATKVGVNQRTVVHKDSGGVTIAAPDVCLTPAPPAPPVPIPYPNIAKSADTDKAAKSVTVDGNPMCHAESVFSTSTGDEAGTNKGVASGKTQGKAEFVSYSFDVKVEGKGAARALDLMLHNDKNTPPAPLVQPPLVAILPPEPEEKPKEWKLVKIEVL</sequence>
<dbReference type="Pfam" id="PF13665">
    <property type="entry name" value="Tox-PAAR-like"/>
    <property type="match status" value="1"/>
</dbReference>
<accession>A0A848L5Z0</accession>
<keyword evidence="2" id="KW-1185">Reference proteome</keyword>
<proteinExistence type="predicted"/>
<protein>
    <submittedName>
        <fullName evidence="1">DUF4150 domain-containing protein</fullName>
    </submittedName>
</protein>
<evidence type="ECO:0000313" key="2">
    <source>
        <dbReference type="Proteomes" id="UP000518300"/>
    </source>
</evidence>